<gene>
    <name evidence="1" type="ORF">G4B88_012861</name>
</gene>
<organism evidence="1 2">
    <name type="scientific">Cannabis sativa</name>
    <name type="common">Hemp</name>
    <name type="synonym">Marijuana</name>
    <dbReference type="NCBI Taxonomy" id="3483"/>
    <lineage>
        <taxon>Eukaryota</taxon>
        <taxon>Viridiplantae</taxon>
        <taxon>Streptophyta</taxon>
        <taxon>Embryophyta</taxon>
        <taxon>Tracheophyta</taxon>
        <taxon>Spermatophyta</taxon>
        <taxon>Magnoliopsida</taxon>
        <taxon>eudicotyledons</taxon>
        <taxon>Gunneridae</taxon>
        <taxon>Pentapetalae</taxon>
        <taxon>rosids</taxon>
        <taxon>fabids</taxon>
        <taxon>Rosales</taxon>
        <taxon>Cannabaceae</taxon>
        <taxon>Cannabis</taxon>
    </lineage>
</organism>
<name>A0A7J6DMF2_CANSA</name>
<dbReference type="EMBL" id="JAATIQ010000826">
    <property type="protein sequence ID" value="KAF4347294.1"/>
    <property type="molecule type" value="Genomic_DNA"/>
</dbReference>
<protein>
    <submittedName>
        <fullName evidence="1">Uncharacterized protein</fullName>
    </submittedName>
</protein>
<comment type="caution">
    <text evidence="1">The sequence shown here is derived from an EMBL/GenBank/DDBJ whole genome shotgun (WGS) entry which is preliminary data.</text>
</comment>
<proteinExistence type="predicted"/>
<evidence type="ECO:0000313" key="1">
    <source>
        <dbReference type="EMBL" id="KAF4347294.1"/>
    </source>
</evidence>
<sequence length="143" mass="15308">MIALPLPSCGSRAPLTLSTPLMLPSPITIGTPMEAPIYFSFSNLNMMHLLVLLWGVSIVDGGGNINCEGDDNGGGKVEMVLLGGGGCHGATQVRKQLHASRTKSEPVEGFVEGFNFRTATLLRRYLEASSNDPSYSSTRLPWI</sequence>
<evidence type="ECO:0000313" key="2">
    <source>
        <dbReference type="Proteomes" id="UP000583929"/>
    </source>
</evidence>
<keyword evidence="2" id="KW-1185">Reference proteome</keyword>
<dbReference type="AlphaFoldDB" id="A0A7J6DMF2"/>
<reference evidence="1 2" key="1">
    <citation type="journal article" date="2020" name="bioRxiv">
        <title>Sequence and annotation of 42 cannabis genomes reveals extensive copy number variation in cannabinoid synthesis and pathogen resistance genes.</title>
        <authorList>
            <person name="Mckernan K.J."/>
            <person name="Helbert Y."/>
            <person name="Kane L.T."/>
            <person name="Ebling H."/>
            <person name="Zhang L."/>
            <person name="Liu B."/>
            <person name="Eaton Z."/>
            <person name="Mclaughlin S."/>
            <person name="Kingan S."/>
            <person name="Baybayan P."/>
            <person name="Concepcion G."/>
            <person name="Jordan M."/>
            <person name="Riva A."/>
            <person name="Barbazuk W."/>
            <person name="Harkins T."/>
        </authorList>
    </citation>
    <scope>NUCLEOTIDE SEQUENCE [LARGE SCALE GENOMIC DNA]</scope>
    <source>
        <strain evidence="2">cv. Jamaican Lion 4</strain>
        <tissue evidence="1">Leaf</tissue>
    </source>
</reference>
<dbReference type="Proteomes" id="UP000583929">
    <property type="component" value="Unassembled WGS sequence"/>
</dbReference>
<accession>A0A7J6DMF2</accession>